<dbReference type="PROSITE" id="PS50126">
    <property type="entry name" value="S1"/>
    <property type="match status" value="1"/>
</dbReference>
<dbReference type="EMBL" id="DWWK01000177">
    <property type="protein sequence ID" value="HJC39510.1"/>
    <property type="molecule type" value="Genomic_DNA"/>
</dbReference>
<dbReference type="PANTHER" id="PTHR10724:SF10">
    <property type="entry name" value="S1 RNA-BINDING DOMAIN-CONTAINING PROTEIN 1"/>
    <property type="match status" value="1"/>
</dbReference>
<name>A0A9D2SZE2_9FIRM</name>
<sequence length="54" mass="6038">IGVHQDGLVHISQITDRYIKHPLEAVSVGDIVDVKVMSVDLKKKRIQLTMRGIS</sequence>
<dbReference type="SMART" id="SM00316">
    <property type="entry name" value="S1"/>
    <property type="match status" value="1"/>
</dbReference>
<dbReference type="Proteomes" id="UP000823894">
    <property type="component" value="Unassembled WGS sequence"/>
</dbReference>
<feature type="non-terminal residue" evidence="2">
    <location>
        <position position="1"/>
    </location>
</feature>
<feature type="domain" description="S1 motif" evidence="1">
    <location>
        <begin position="1"/>
        <end position="51"/>
    </location>
</feature>
<dbReference type="GO" id="GO:0006412">
    <property type="term" value="P:translation"/>
    <property type="evidence" value="ECO:0007669"/>
    <property type="project" value="TreeGrafter"/>
</dbReference>
<evidence type="ECO:0000313" key="2">
    <source>
        <dbReference type="EMBL" id="HJC39510.1"/>
    </source>
</evidence>
<dbReference type="GO" id="GO:0003729">
    <property type="term" value="F:mRNA binding"/>
    <property type="evidence" value="ECO:0007669"/>
    <property type="project" value="TreeGrafter"/>
</dbReference>
<reference evidence="2" key="2">
    <citation type="submission" date="2021-04" db="EMBL/GenBank/DDBJ databases">
        <authorList>
            <person name="Gilroy R."/>
        </authorList>
    </citation>
    <scope>NUCLEOTIDE SEQUENCE</scope>
    <source>
        <strain evidence="2">ChiGjej1B1-1692</strain>
    </source>
</reference>
<evidence type="ECO:0000313" key="3">
    <source>
        <dbReference type="Proteomes" id="UP000823894"/>
    </source>
</evidence>
<dbReference type="InterPro" id="IPR012340">
    <property type="entry name" value="NA-bd_OB-fold"/>
</dbReference>
<protein>
    <submittedName>
        <fullName evidence="2">S1 RNA-binding domain-containing protein</fullName>
    </submittedName>
</protein>
<proteinExistence type="predicted"/>
<comment type="caution">
    <text evidence="2">The sequence shown here is derived from an EMBL/GenBank/DDBJ whole genome shotgun (WGS) entry which is preliminary data.</text>
</comment>
<organism evidence="2 3">
    <name type="scientific">Candidatus Mediterraneibacter faecigallinarum</name>
    <dbReference type="NCBI Taxonomy" id="2838669"/>
    <lineage>
        <taxon>Bacteria</taxon>
        <taxon>Bacillati</taxon>
        <taxon>Bacillota</taxon>
        <taxon>Clostridia</taxon>
        <taxon>Lachnospirales</taxon>
        <taxon>Lachnospiraceae</taxon>
        <taxon>Mediterraneibacter</taxon>
    </lineage>
</organism>
<dbReference type="PANTHER" id="PTHR10724">
    <property type="entry name" value="30S RIBOSOMAL PROTEIN S1"/>
    <property type="match status" value="1"/>
</dbReference>
<evidence type="ECO:0000259" key="1">
    <source>
        <dbReference type="PROSITE" id="PS50126"/>
    </source>
</evidence>
<dbReference type="InterPro" id="IPR050437">
    <property type="entry name" value="Ribos_protein_bS1-like"/>
</dbReference>
<gene>
    <name evidence="2" type="ORF">H9757_10705</name>
</gene>
<dbReference type="AlphaFoldDB" id="A0A9D2SZE2"/>
<reference evidence="2" key="1">
    <citation type="journal article" date="2021" name="PeerJ">
        <title>Extensive microbial diversity within the chicken gut microbiome revealed by metagenomics and culture.</title>
        <authorList>
            <person name="Gilroy R."/>
            <person name="Ravi A."/>
            <person name="Getino M."/>
            <person name="Pursley I."/>
            <person name="Horton D.L."/>
            <person name="Alikhan N.F."/>
            <person name="Baker D."/>
            <person name="Gharbi K."/>
            <person name="Hall N."/>
            <person name="Watson M."/>
            <person name="Adriaenssens E.M."/>
            <person name="Foster-Nyarko E."/>
            <person name="Jarju S."/>
            <person name="Secka A."/>
            <person name="Antonio M."/>
            <person name="Oren A."/>
            <person name="Chaudhuri R.R."/>
            <person name="La Ragione R."/>
            <person name="Hildebrand F."/>
            <person name="Pallen M.J."/>
        </authorList>
    </citation>
    <scope>NUCLEOTIDE SEQUENCE</scope>
    <source>
        <strain evidence="2">ChiGjej1B1-1692</strain>
    </source>
</reference>
<dbReference type="GO" id="GO:0003735">
    <property type="term" value="F:structural constituent of ribosome"/>
    <property type="evidence" value="ECO:0007669"/>
    <property type="project" value="TreeGrafter"/>
</dbReference>
<dbReference type="InterPro" id="IPR003029">
    <property type="entry name" value="S1_domain"/>
</dbReference>
<dbReference type="Pfam" id="PF00575">
    <property type="entry name" value="S1"/>
    <property type="match status" value="1"/>
</dbReference>
<accession>A0A9D2SZE2</accession>
<dbReference type="SUPFAM" id="SSF50249">
    <property type="entry name" value="Nucleic acid-binding proteins"/>
    <property type="match status" value="1"/>
</dbReference>
<dbReference type="Gene3D" id="2.40.50.140">
    <property type="entry name" value="Nucleic acid-binding proteins"/>
    <property type="match status" value="1"/>
</dbReference>